<organism evidence="2 3">
    <name type="scientific">Labeo rohita</name>
    <name type="common">Indian major carp</name>
    <name type="synonym">Cyprinus rohita</name>
    <dbReference type="NCBI Taxonomy" id="84645"/>
    <lineage>
        <taxon>Eukaryota</taxon>
        <taxon>Metazoa</taxon>
        <taxon>Chordata</taxon>
        <taxon>Craniata</taxon>
        <taxon>Vertebrata</taxon>
        <taxon>Euteleostomi</taxon>
        <taxon>Actinopterygii</taxon>
        <taxon>Neopterygii</taxon>
        <taxon>Teleostei</taxon>
        <taxon>Ostariophysi</taxon>
        <taxon>Cypriniformes</taxon>
        <taxon>Cyprinidae</taxon>
        <taxon>Labeoninae</taxon>
        <taxon>Labeonini</taxon>
        <taxon>Labeo</taxon>
    </lineage>
</organism>
<comment type="caution">
    <text evidence="2">The sequence shown here is derived from an EMBL/GenBank/DDBJ whole genome shotgun (WGS) entry which is preliminary data.</text>
</comment>
<dbReference type="PANTHER" id="PTHR46599">
    <property type="entry name" value="PIGGYBAC TRANSPOSABLE ELEMENT-DERIVED PROTEIN 4"/>
    <property type="match status" value="1"/>
</dbReference>
<proteinExistence type="predicted"/>
<dbReference type="InterPro" id="IPR029526">
    <property type="entry name" value="PGBD"/>
</dbReference>
<gene>
    <name evidence="2" type="ORF">ROHU_001623</name>
</gene>
<evidence type="ECO:0000259" key="1">
    <source>
        <dbReference type="Pfam" id="PF13843"/>
    </source>
</evidence>
<sequence length="269" mass="30012">MKRIHVFPNSKPWMTKNVKLLLKARNLAFWSGDIQQYRTSRMNLKKGIRDAKVAYKQKIENHFNNSDPRRAWQGIRHITGQNNSSSLTNSSATEAEELNQFISRFEVKRSGTTISQASAANSQTFVIQPAEDMIIYSGSTTDIQHYQGLGISGSVVMTLLAPYLRKDHALYVDNWYSSPTLFQHLLSLGTGACGTVRPNRKGMPTFTKKMTKGEVDFRENGSQLAVKWHDKRDVHVLTTVHPTGMAATGKIDHITASVCAGVQQKNGGC</sequence>
<dbReference type="Pfam" id="PF13843">
    <property type="entry name" value="DDE_Tnp_1_7"/>
    <property type="match status" value="1"/>
</dbReference>
<dbReference type="AlphaFoldDB" id="A0A498P0Z5"/>
<evidence type="ECO:0000313" key="2">
    <source>
        <dbReference type="EMBL" id="RXN37895.1"/>
    </source>
</evidence>
<evidence type="ECO:0000313" key="3">
    <source>
        <dbReference type="Proteomes" id="UP000290572"/>
    </source>
</evidence>
<dbReference type="STRING" id="84645.A0A498P0Z5"/>
<dbReference type="EMBL" id="QBIY01005331">
    <property type="protein sequence ID" value="RXN37895.1"/>
    <property type="molecule type" value="Genomic_DNA"/>
</dbReference>
<dbReference type="PANTHER" id="PTHR46599:SF3">
    <property type="entry name" value="PIGGYBAC TRANSPOSABLE ELEMENT-DERIVED PROTEIN 4"/>
    <property type="match status" value="1"/>
</dbReference>
<dbReference type="Proteomes" id="UP000290572">
    <property type="component" value="Unassembled WGS sequence"/>
</dbReference>
<protein>
    <submittedName>
        <fullName evidence="2">PiggyBac transposable element-derived 4</fullName>
    </submittedName>
</protein>
<keyword evidence="3" id="KW-1185">Reference proteome</keyword>
<accession>A0A498P0Z5</accession>
<feature type="domain" description="PiggyBac transposable element-derived protein" evidence="1">
    <location>
        <begin position="133"/>
        <end position="243"/>
    </location>
</feature>
<reference evidence="2 3" key="1">
    <citation type="submission" date="2018-03" db="EMBL/GenBank/DDBJ databases">
        <title>Draft genome sequence of Rohu Carp (Labeo rohita).</title>
        <authorList>
            <person name="Das P."/>
            <person name="Kushwaha B."/>
            <person name="Joshi C.G."/>
            <person name="Kumar D."/>
            <person name="Nagpure N.S."/>
            <person name="Sahoo L."/>
            <person name="Das S.P."/>
            <person name="Bit A."/>
            <person name="Patnaik S."/>
            <person name="Meher P.K."/>
            <person name="Jayasankar P."/>
            <person name="Koringa P.G."/>
            <person name="Patel N.V."/>
            <person name="Hinsu A.T."/>
            <person name="Kumar R."/>
            <person name="Pandey M."/>
            <person name="Agarwal S."/>
            <person name="Srivastava S."/>
            <person name="Singh M."/>
            <person name="Iquebal M.A."/>
            <person name="Jaiswal S."/>
            <person name="Angadi U.B."/>
            <person name="Kumar N."/>
            <person name="Raza M."/>
            <person name="Shah T.M."/>
            <person name="Rai A."/>
            <person name="Jena J.K."/>
        </authorList>
    </citation>
    <scope>NUCLEOTIDE SEQUENCE [LARGE SCALE GENOMIC DNA]</scope>
    <source>
        <strain evidence="2">DASCIFA01</strain>
        <tissue evidence="2">Testis</tissue>
    </source>
</reference>
<name>A0A498P0Z5_LABRO</name>